<dbReference type="OrthoDB" id="4393931at2"/>
<dbReference type="STRING" id="558152.IQ37_13200"/>
<dbReference type="eggNOG" id="COG1503">
    <property type="taxonomic scope" value="Bacteria"/>
</dbReference>
<dbReference type="AlphaFoldDB" id="A0A086B718"/>
<evidence type="ECO:0008006" key="3">
    <source>
        <dbReference type="Google" id="ProtNLM"/>
    </source>
</evidence>
<evidence type="ECO:0000313" key="1">
    <source>
        <dbReference type="EMBL" id="KFF24732.1"/>
    </source>
</evidence>
<sequence>MSLQEKLQKLANEKSEPCVSISLNTHRTFPENQQDEIILKNLVKEAENRVIDEYGKRPAAEVLEKLENIAGKIDHQYNLDSLHIFISKDTEEIIKSTWESRGNVVEIDEKFAVRPLIKATVRAQEYLILLLTQSGTKLYEALNDSIIREVKEEGFPFPQNPFYITHSDVRSDSKQVDNQIKEYFNRVDKSVVEIHRSSGLNVVVISTTDNFSKLLEVADLPKIYIGHDNKNYVSAEEHHIVEQAYEIIKEKQKENRALAIEEIKEAVPQGTVLTDLQEIYQASLDGRGDLLIVHQDYEQPVKMIDERNFEYVEDSKEPGVVDDIVSVIAWEVFSKKGRVHFTNQDELLDLGKIVLKTRY</sequence>
<dbReference type="EMBL" id="JPRJ01000025">
    <property type="protein sequence ID" value="KFF24732.1"/>
    <property type="molecule type" value="Genomic_DNA"/>
</dbReference>
<evidence type="ECO:0000313" key="2">
    <source>
        <dbReference type="Proteomes" id="UP000028709"/>
    </source>
</evidence>
<dbReference type="RefSeq" id="WP_034685781.1">
    <property type="nucleotide sequence ID" value="NZ_CP023049.2"/>
</dbReference>
<reference evidence="1 2" key="1">
    <citation type="submission" date="2014-07" db="EMBL/GenBank/DDBJ databases">
        <title>Genome of Chryseobacterium piperi CTM.</title>
        <authorList>
            <person name="Pipes S.E."/>
            <person name="Stropko S.J."/>
            <person name="Newman J.D."/>
        </authorList>
    </citation>
    <scope>NUCLEOTIDE SEQUENCE [LARGE SCALE GENOMIC DNA]</scope>
    <source>
        <strain evidence="1 2">CTM</strain>
    </source>
</reference>
<dbReference type="Pfam" id="PF18845">
    <property type="entry name" value="baeRF_family3"/>
    <property type="match status" value="1"/>
</dbReference>
<accession>A0A086B718</accession>
<name>A0A086B718_9FLAO</name>
<gene>
    <name evidence="1" type="ORF">IQ37_13200</name>
</gene>
<comment type="caution">
    <text evidence="1">The sequence shown here is derived from an EMBL/GenBank/DDBJ whole genome shotgun (WGS) entry which is preliminary data.</text>
</comment>
<protein>
    <recommendedName>
        <fullName evidence="3">Chemotaxis protein</fullName>
    </recommendedName>
</protein>
<dbReference type="InterPro" id="IPR041289">
    <property type="entry name" value="Bact_RF_family3"/>
</dbReference>
<keyword evidence="2" id="KW-1185">Reference proteome</keyword>
<dbReference type="Proteomes" id="UP000028709">
    <property type="component" value="Unassembled WGS sequence"/>
</dbReference>
<organism evidence="1 2">
    <name type="scientific">Chryseobacterium piperi</name>
    <dbReference type="NCBI Taxonomy" id="558152"/>
    <lineage>
        <taxon>Bacteria</taxon>
        <taxon>Pseudomonadati</taxon>
        <taxon>Bacteroidota</taxon>
        <taxon>Flavobacteriia</taxon>
        <taxon>Flavobacteriales</taxon>
        <taxon>Weeksellaceae</taxon>
        <taxon>Chryseobacterium group</taxon>
        <taxon>Chryseobacterium</taxon>
    </lineage>
</organism>
<dbReference type="KEGG" id="cpip:CJF12_19260"/>
<proteinExistence type="predicted"/>